<protein>
    <submittedName>
        <fullName evidence="1">Uncharacterized protein</fullName>
    </submittedName>
</protein>
<keyword evidence="2" id="KW-1185">Reference proteome</keyword>
<gene>
    <name evidence="1" type="ORF">F4820DRAFT_408645</name>
</gene>
<proteinExistence type="predicted"/>
<dbReference type="Proteomes" id="UP001497700">
    <property type="component" value="Unassembled WGS sequence"/>
</dbReference>
<sequence length="588" mass="66252">MERSLINMAYLPPELLHLTFTYSDISVRDLKSVRQVCKSWNDTATSLVFRRVCLSKLKSDWDAFLNIAAQPHLAACVRVLVWHELAEDESAFSSLSEYKFPPAEVNLFLELASQARDLFWFVTNDNSSGNGDYFRAQLHHALDAMPGLHTIASQPMHPYYQLTKPGPGYPLTAQLLQRDLNSSDEERNYGFLTYLAPVIAARSTAGKSTIPRLCFGDEGMTTSLGRFSPDMHPLFQHLTDLDLCISPAMKGMSLDGLQVCLKAARNLTSFGLCFERSCSPPSGKLDHKGVTSLLYDPEMHWPQLRSLRIEDSGFSSKGLGYFLRRHAESIRSVTIYADFTVKQCKYLRSPVGSEGAVSLRLEQLTIIPQSTDGLDVPEEELLEYMNKGIPSSTLESIGEHIVRTRSFTYDMDEWATVPTHNHAEPQVAQEGMLYNEASEGHQTQTTGEEYGGENSDDSIMVDNSLMVDAAAEQASHSKRLLQAPRWVWEWCSELKDYCYRKAHPGEESTETEMWYFQHRNGEAAYGNEPLEFWEDWEGSEAGDVAEAVPFDRKLIHTMDDASGLDPVWVEQSDGTMKIYFAHEDPTSN</sequence>
<name>A0ACB9ZC46_9PEZI</name>
<dbReference type="EMBL" id="MU393435">
    <property type="protein sequence ID" value="KAI4868755.1"/>
    <property type="molecule type" value="Genomic_DNA"/>
</dbReference>
<accession>A0ACB9ZC46</accession>
<reference evidence="1 2" key="1">
    <citation type="journal article" date="2022" name="New Phytol.">
        <title>Ecological generalism drives hyperdiversity of secondary metabolite gene clusters in xylarialean endophytes.</title>
        <authorList>
            <person name="Franco M.E.E."/>
            <person name="Wisecaver J.H."/>
            <person name="Arnold A.E."/>
            <person name="Ju Y.M."/>
            <person name="Slot J.C."/>
            <person name="Ahrendt S."/>
            <person name="Moore L.P."/>
            <person name="Eastman K.E."/>
            <person name="Scott K."/>
            <person name="Konkel Z."/>
            <person name="Mondo S.J."/>
            <person name="Kuo A."/>
            <person name="Hayes R.D."/>
            <person name="Haridas S."/>
            <person name="Andreopoulos B."/>
            <person name="Riley R."/>
            <person name="LaButti K."/>
            <person name="Pangilinan J."/>
            <person name="Lipzen A."/>
            <person name="Amirebrahimi M."/>
            <person name="Yan J."/>
            <person name="Adam C."/>
            <person name="Keymanesh K."/>
            <person name="Ng V."/>
            <person name="Louie K."/>
            <person name="Northen T."/>
            <person name="Drula E."/>
            <person name="Henrissat B."/>
            <person name="Hsieh H.M."/>
            <person name="Youens-Clark K."/>
            <person name="Lutzoni F."/>
            <person name="Miadlikowska J."/>
            <person name="Eastwood D.C."/>
            <person name="Hamelin R.C."/>
            <person name="Grigoriev I.V."/>
            <person name="U'Ren J.M."/>
        </authorList>
    </citation>
    <scope>NUCLEOTIDE SEQUENCE [LARGE SCALE GENOMIC DNA]</scope>
    <source>
        <strain evidence="1 2">CBS 119005</strain>
    </source>
</reference>
<evidence type="ECO:0000313" key="2">
    <source>
        <dbReference type="Proteomes" id="UP001497700"/>
    </source>
</evidence>
<organism evidence="1 2">
    <name type="scientific">Hypoxylon rubiginosum</name>
    <dbReference type="NCBI Taxonomy" id="110542"/>
    <lineage>
        <taxon>Eukaryota</taxon>
        <taxon>Fungi</taxon>
        <taxon>Dikarya</taxon>
        <taxon>Ascomycota</taxon>
        <taxon>Pezizomycotina</taxon>
        <taxon>Sordariomycetes</taxon>
        <taxon>Xylariomycetidae</taxon>
        <taxon>Xylariales</taxon>
        <taxon>Hypoxylaceae</taxon>
        <taxon>Hypoxylon</taxon>
    </lineage>
</organism>
<comment type="caution">
    <text evidence="1">The sequence shown here is derived from an EMBL/GenBank/DDBJ whole genome shotgun (WGS) entry which is preliminary data.</text>
</comment>
<evidence type="ECO:0000313" key="1">
    <source>
        <dbReference type="EMBL" id="KAI4868755.1"/>
    </source>
</evidence>